<dbReference type="InterPro" id="IPR001775">
    <property type="entry name" value="GspD/PilQ"/>
</dbReference>
<evidence type="ECO:0000256" key="8">
    <source>
        <dbReference type="ARBA" id="ARBA00023136"/>
    </source>
</evidence>
<feature type="domain" description="NolW-like" evidence="13">
    <location>
        <begin position="326"/>
        <end position="481"/>
    </location>
</feature>
<dbReference type="InterPro" id="IPR005644">
    <property type="entry name" value="NolW-like"/>
</dbReference>
<dbReference type="PANTHER" id="PTHR30332">
    <property type="entry name" value="PROBABLE GENERAL SECRETION PATHWAY PROTEIN D"/>
    <property type="match status" value="1"/>
</dbReference>
<gene>
    <name evidence="15" type="primary">gspD</name>
    <name evidence="15" type="ORF">GOB93_17480</name>
</gene>
<dbReference type="NCBIfam" id="TIGR02517">
    <property type="entry name" value="type_II_gspD"/>
    <property type="match status" value="1"/>
</dbReference>
<dbReference type="PRINTS" id="PR01032">
    <property type="entry name" value="PHAGEIV"/>
</dbReference>
<comment type="subcellular location">
    <subcellularLocation>
        <location evidence="1 10">Cell outer membrane</location>
    </subcellularLocation>
</comment>
<dbReference type="InterPro" id="IPR050810">
    <property type="entry name" value="Bact_Secretion_Sys_Channel"/>
</dbReference>
<name>A0ABX0JUA7_9PROT</name>
<dbReference type="Pfam" id="PF21305">
    <property type="entry name" value="type_II_gspD_N0"/>
    <property type="match status" value="1"/>
</dbReference>
<keyword evidence="5" id="KW-0812">Transmembrane</keyword>
<feature type="compositionally biased region" description="Polar residues" evidence="11">
    <location>
        <begin position="385"/>
        <end position="397"/>
    </location>
</feature>
<dbReference type="InterPro" id="IPR004846">
    <property type="entry name" value="T2SS/T3SS_dom"/>
</dbReference>
<dbReference type="Proteomes" id="UP000635278">
    <property type="component" value="Unassembled WGS sequence"/>
</dbReference>
<feature type="domain" description="Type II/III secretion system secretin-like" evidence="12">
    <location>
        <begin position="555"/>
        <end position="724"/>
    </location>
</feature>
<keyword evidence="3 10" id="KW-0813">Transport</keyword>
<dbReference type="InterPro" id="IPR013356">
    <property type="entry name" value="T2SS_GspD"/>
</dbReference>
<evidence type="ECO:0000259" key="14">
    <source>
        <dbReference type="Pfam" id="PF21305"/>
    </source>
</evidence>
<accession>A0ABX0JUA7</accession>
<feature type="domain" description="GspD-like N0" evidence="14">
    <location>
        <begin position="100"/>
        <end position="170"/>
    </location>
</feature>
<evidence type="ECO:0000256" key="1">
    <source>
        <dbReference type="ARBA" id="ARBA00004442"/>
    </source>
</evidence>
<organism evidence="15 16">
    <name type="scientific">Acetobacter musti</name>
    <dbReference type="NCBI Taxonomy" id="864732"/>
    <lineage>
        <taxon>Bacteria</taxon>
        <taxon>Pseudomonadati</taxon>
        <taxon>Pseudomonadota</taxon>
        <taxon>Alphaproteobacteria</taxon>
        <taxon>Acetobacterales</taxon>
        <taxon>Acetobacteraceae</taxon>
        <taxon>Acetobacter</taxon>
    </lineage>
</organism>
<dbReference type="InterPro" id="IPR038591">
    <property type="entry name" value="NolW-like_sf"/>
</dbReference>
<dbReference type="Pfam" id="PF00263">
    <property type="entry name" value="Secretin"/>
    <property type="match status" value="1"/>
</dbReference>
<sequence>MRVKHRSFSILPFLPRKGSGRGLPRLTLPVLGMLAGCSDTPPHVTPLPVSGAITGQVASPRVDGDIGGLEATHGGTVSYGRLRSAPGRGGASAGAGDITLNFSDTDIRSVTDEVMGRILKVNYLVDSNVHGTITLKTARPVRQDELLAVFRTALSGAGAALVVENGVYRITSATAQGGGDASGSLIIPLRYTSADSLAKALQPILRSGGHIVAAPSGNAVIVSGDPATRASLDELVRTFDSDVLAGQSYALFPATSGNAQELTQALQSALASKKGQALTDRIQIMAMPHIESVMVVTSQPRLLDDARRVFSVIEAERRKTIRHWNVYYVQNGRANDVAYILQQAFTPGHVTAVPTSKMQAQSSNFQNGMSGSGSSGTSGLGGSQDNGLSSQNGLSSDQGQGQGNSLTGGSQSGGQSQQQSDGISNNPLLGGLGNSSDSNKSEGGEIRIIPDTQNNAVLVYGTMTETETVASMLRKVDIMPLQVRVDATVAEVTLNDALNYGTQFFFKSGGINGILSNATQSLGAANLVSSQLSSSFPGFVLGGSAQGGAPFVINALQSVTKVRVLSSPELMVVDNQPASLMVGDMVPYLTGSTTSVVTANSTITNSINYQPTGVILQVTPHVSNGGTVTLDVTQKVSSVASSTTSTGSGSISSPTFSQRQVTSRVVIADGQTVGLAGLISDKSSRGNSGLPWLKDIPVIGMLGATQTNTRDRTELLILITPHVIHSQSEAYGLTEDLRAQLPHAAVLSHEMNTMRPTGSADPQGRFLKAVGLND</sequence>
<feature type="compositionally biased region" description="Gly residues" evidence="11">
    <location>
        <begin position="370"/>
        <end position="384"/>
    </location>
</feature>
<dbReference type="EMBL" id="WOTB01000034">
    <property type="protein sequence ID" value="NHN86412.1"/>
    <property type="molecule type" value="Genomic_DNA"/>
</dbReference>
<evidence type="ECO:0000256" key="7">
    <source>
        <dbReference type="ARBA" id="ARBA00022927"/>
    </source>
</evidence>
<evidence type="ECO:0000256" key="5">
    <source>
        <dbReference type="ARBA" id="ARBA00022692"/>
    </source>
</evidence>
<keyword evidence="4" id="KW-1134">Transmembrane beta strand</keyword>
<evidence type="ECO:0000313" key="16">
    <source>
        <dbReference type="Proteomes" id="UP000635278"/>
    </source>
</evidence>
<evidence type="ECO:0000259" key="12">
    <source>
        <dbReference type="Pfam" id="PF00263"/>
    </source>
</evidence>
<evidence type="ECO:0000259" key="13">
    <source>
        <dbReference type="Pfam" id="PF03958"/>
    </source>
</evidence>
<keyword evidence="6" id="KW-0732">Signal</keyword>
<feature type="domain" description="NolW-like" evidence="13">
    <location>
        <begin position="186"/>
        <end position="241"/>
    </location>
</feature>
<dbReference type="Gene3D" id="3.55.50.30">
    <property type="match status" value="1"/>
</dbReference>
<keyword evidence="16" id="KW-1185">Reference proteome</keyword>
<evidence type="ECO:0000256" key="10">
    <source>
        <dbReference type="RuleBase" id="RU004004"/>
    </source>
</evidence>
<protein>
    <submittedName>
        <fullName evidence="15">Type II secretion system protein GspD</fullName>
    </submittedName>
</protein>
<reference evidence="15 16" key="1">
    <citation type="journal article" date="2020" name="Int. J. Syst. Evol. Microbiol.">
        <title>Novel acetic acid bacteria from cider fermentations: Acetobacter conturbans sp. nov. and Acetobacter fallax sp. nov.</title>
        <authorList>
            <person name="Sombolestani A.S."/>
            <person name="Cleenwerck I."/>
            <person name="Cnockaert M."/>
            <person name="Borremans W."/>
            <person name="Wieme A.D."/>
            <person name="De Vuyst L."/>
            <person name="Vandamme P."/>
        </authorList>
    </citation>
    <scope>NUCLEOTIDE SEQUENCE [LARGE SCALE GENOMIC DNA]</scope>
    <source>
        <strain evidence="15 16">LMG 30640</strain>
    </source>
</reference>
<evidence type="ECO:0000256" key="11">
    <source>
        <dbReference type="SAM" id="MobiDB-lite"/>
    </source>
</evidence>
<comment type="caution">
    <text evidence="15">The sequence shown here is derived from an EMBL/GenBank/DDBJ whole genome shotgun (WGS) entry which is preliminary data.</text>
</comment>
<dbReference type="PRINTS" id="PR00811">
    <property type="entry name" value="BCTERIALGSPD"/>
</dbReference>
<evidence type="ECO:0000256" key="4">
    <source>
        <dbReference type="ARBA" id="ARBA00022452"/>
    </source>
</evidence>
<keyword evidence="7" id="KW-0653">Protein transport</keyword>
<comment type="similarity">
    <text evidence="2">Belongs to the bacterial secretin family. GSP D subfamily.</text>
</comment>
<proteinExistence type="inferred from homology"/>
<keyword evidence="8" id="KW-0472">Membrane</keyword>
<evidence type="ECO:0000256" key="3">
    <source>
        <dbReference type="ARBA" id="ARBA00022448"/>
    </source>
</evidence>
<dbReference type="PANTHER" id="PTHR30332:SF25">
    <property type="entry name" value="SECRETIN XPSD"/>
    <property type="match status" value="1"/>
</dbReference>
<evidence type="ECO:0000256" key="6">
    <source>
        <dbReference type="ARBA" id="ARBA00022729"/>
    </source>
</evidence>
<evidence type="ECO:0000256" key="9">
    <source>
        <dbReference type="ARBA" id="ARBA00023237"/>
    </source>
</evidence>
<evidence type="ECO:0000256" key="2">
    <source>
        <dbReference type="ARBA" id="ARBA00006980"/>
    </source>
</evidence>
<dbReference type="Gene3D" id="3.30.1370.120">
    <property type="match status" value="2"/>
</dbReference>
<keyword evidence="9" id="KW-0998">Cell outer membrane</keyword>
<dbReference type="InterPro" id="IPR049371">
    <property type="entry name" value="GspD-like_N0"/>
</dbReference>
<feature type="compositionally biased region" description="Low complexity" evidence="11">
    <location>
        <begin position="403"/>
        <end position="424"/>
    </location>
</feature>
<dbReference type="Pfam" id="PF03958">
    <property type="entry name" value="Secretin_N"/>
    <property type="match status" value="2"/>
</dbReference>
<evidence type="ECO:0000313" key="15">
    <source>
        <dbReference type="EMBL" id="NHN86412.1"/>
    </source>
</evidence>
<feature type="region of interest" description="Disordered" evidence="11">
    <location>
        <begin position="361"/>
        <end position="448"/>
    </location>
</feature>